<organism evidence="5 6">
    <name type="scientific">Prototheca wickerhamii</name>
    <dbReference type="NCBI Taxonomy" id="3111"/>
    <lineage>
        <taxon>Eukaryota</taxon>
        <taxon>Viridiplantae</taxon>
        <taxon>Chlorophyta</taxon>
        <taxon>core chlorophytes</taxon>
        <taxon>Trebouxiophyceae</taxon>
        <taxon>Chlorellales</taxon>
        <taxon>Chlorellaceae</taxon>
        <taxon>Prototheca</taxon>
    </lineage>
</organism>
<dbReference type="InterPro" id="IPR003100">
    <property type="entry name" value="PAZ_dom"/>
</dbReference>
<name>A0AAD9IN59_PROWI</name>
<dbReference type="InterPro" id="IPR036085">
    <property type="entry name" value="PAZ_dom_sf"/>
</dbReference>
<dbReference type="InterPro" id="IPR003165">
    <property type="entry name" value="Piwi"/>
</dbReference>
<dbReference type="Gene3D" id="3.30.420.10">
    <property type="entry name" value="Ribonuclease H-like superfamily/Ribonuclease H"/>
    <property type="match status" value="1"/>
</dbReference>
<dbReference type="Pfam" id="PF16488">
    <property type="entry name" value="ArgoL2"/>
    <property type="match status" value="1"/>
</dbReference>
<reference evidence="5" key="1">
    <citation type="submission" date="2021-01" db="EMBL/GenBank/DDBJ databases">
        <authorList>
            <person name="Eckstrom K.M.E."/>
        </authorList>
    </citation>
    <scope>NUCLEOTIDE SEQUENCE</scope>
    <source>
        <strain evidence="5">UVCC 0001</strain>
    </source>
</reference>
<proteinExistence type="inferred from homology"/>
<comment type="similarity">
    <text evidence="1">Belongs to the argonaute family. Ago subfamily.</text>
</comment>
<evidence type="ECO:0000256" key="1">
    <source>
        <dbReference type="ARBA" id="ARBA00008201"/>
    </source>
</evidence>
<dbReference type="PANTHER" id="PTHR22891">
    <property type="entry name" value="EUKARYOTIC TRANSLATION INITIATION FACTOR 2C"/>
    <property type="match status" value="1"/>
</dbReference>
<dbReference type="Pfam" id="PF02171">
    <property type="entry name" value="Piwi"/>
    <property type="match status" value="1"/>
</dbReference>
<evidence type="ECO:0000313" key="5">
    <source>
        <dbReference type="EMBL" id="KAK2079047.1"/>
    </source>
</evidence>
<dbReference type="Gene3D" id="3.40.50.2300">
    <property type="match status" value="1"/>
</dbReference>
<feature type="region of interest" description="Disordered" evidence="2">
    <location>
        <begin position="1"/>
        <end position="76"/>
    </location>
</feature>
<evidence type="ECO:0000259" key="3">
    <source>
        <dbReference type="PROSITE" id="PS50821"/>
    </source>
</evidence>
<accession>A0AAD9IN59</accession>
<dbReference type="SUPFAM" id="SSF101690">
    <property type="entry name" value="PAZ domain"/>
    <property type="match status" value="1"/>
</dbReference>
<feature type="domain" description="PAZ" evidence="3">
    <location>
        <begin position="314"/>
        <end position="420"/>
    </location>
</feature>
<dbReference type="Pfam" id="PF02170">
    <property type="entry name" value="PAZ"/>
    <property type="match status" value="1"/>
</dbReference>
<sequence>MEGGKEQPGGADQAVEAGPRAAAAVEARGGYGRGGDGRPTTFGRGGGGRDYAGEKRGGGGGYGGDADRPSNPRGQVANAGEVVSLDSLPAPPSASEMAEVVYTASAVDRPAPGTAGERYPVLANWFPVKVSRDEFYQYHRWPRALERALELMGVQLMQEVARQLRWRPGCWAYDGRRVLYSTESALPGAGAGAEAEAEMNVEGTPRRYAVSLRRVSVIRMDEVETFMRSRFRVDESPTLLYALHALNMVLRQGAHVRPGALVRPEAVLFRPSAPTPIPGGGEVWFGYRQSVRPCLTGLALNLDRAVTVVLREQPLIELCEEVLGGPMSGPLSPVQRRRLLGRLRGLKVATTHMRSVRRIKDLSQGSAFSETFERDGKQVTVAAYMEEQYDVQLRRRDLPCVCVGSAGGTLLPMELLRVAPKQRLQRPSEEQRSALLRAATQRPEVRAAHILDCVAAQTQPGGDPTLREFGVEVSGQMTRVDARVLPAPALVGGRGARLEPARTGTWFCRQGLETPATIASWAVVCLADKSLAAADLEATESRHGPTFLGDLLKALRNNGITTPKELPPVHYASRAASPYDALVKGREAARTRYGADPAIIIVVLPGLLSQLYRAVKQAGDSIAGVVTQCVVAPRAGIGRPPRGRDAYCGNLARLPVLDAGRPFMLLGADVTHPTGSGGASVAAVVASMDATGTRYATRVSMQHGRVEIIRDLRGMVKSLLLDFYRATNGLKPERIVFFRDGVAEDMLADVYKKEYSALREACAEMADDQYRPPITLCIVRKRHHTRLFAPPGDRRVDRSGNVPPGVVVDTDIIQPHQFSFYLVSHSGLLGTSRPALYTVLVDENGFTADGIQKLSYHLAYLYCRCSRAISFAAPAMYAHLAASRGRIMLRGGDGSEDGSVMDGGNNSNLQFMSINPVLSKRMFFV</sequence>
<gene>
    <name evidence="5" type="ORF">QBZ16_002737</name>
</gene>
<dbReference type="SUPFAM" id="SSF53098">
    <property type="entry name" value="Ribonuclease H-like"/>
    <property type="match status" value="1"/>
</dbReference>
<dbReference type="PROSITE" id="PS50822">
    <property type="entry name" value="PIWI"/>
    <property type="match status" value="1"/>
</dbReference>
<dbReference type="InterPro" id="IPR012337">
    <property type="entry name" value="RNaseH-like_sf"/>
</dbReference>
<dbReference type="SMART" id="SM01163">
    <property type="entry name" value="DUF1785"/>
    <property type="match status" value="1"/>
</dbReference>
<dbReference type="PROSITE" id="PS50821">
    <property type="entry name" value="PAZ"/>
    <property type="match status" value="1"/>
</dbReference>
<dbReference type="InterPro" id="IPR032474">
    <property type="entry name" value="Argonaute_N"/>
</dbReference>
<dbReference type="GO" id="GO:0003723">
    <property type="term" value="F:RNA binding"/>
    <property type="evidence" value="ECO:0007669"/>
    <property type="project" value="InterPro"/>
</dbReference>
<dbReference type="Pfam" id="PF08699">
    <property type="entry name" value="ArgoL1"/>
    <property type="match status" value="1"/>
</dbReference>
<feature type="domain" description="Piwi" evidence="4">
    <location>
        <begin position="664"/>
        <end position="890"/>
    </location>
</feature>
<evidence type="ECO:0000256" key="2">
    <source>
        <dbReference type="SAM" id="MobiDB-lite"/>
    </source>
</evidence>
<dbReference type="SMART" id="SM00950">
    <property type="entry name" value="Piwi"/>
    <property type="match status" value="1"/>
</dbReference>
<dbReference type="InterPro" id="IPR036397">
    <property type="entry name" value="RNaseH_sf"/>
</dbReference>
<evidence type="ECO:0000313" key="6">
    <source>
        <dbReference type="Proteomes" id="UP001255856"/>
    </source>
</evidence>
<evidence type="ECO:0000259" key="4">
    <source>
        <dbReference type="PROSITE" id="PS50822"/>
    </source>
</evidence>
<feature type="compositionally biased region" description="Low complexity" evidence="2">
    <location>
        <begin position="14"/>
        <end position="28"/>
    </location>
</feature>
<dbReference type="SMART" id="SM00949">
    <property type="entry name" value="PAZ"/>
    <property type="match status" value="1"/>
</dbReference>
<dbReference type="Proteomes" id="UP001255856">
    <property type="component" value="Unassembled WGS sequence"/>
</dbReference>
<comment type="caution">
    <text evidence="5">The sequence shown here is derived from an EMBL/GenBank/DDBJ whole genome shotgun (WGS) entry which is preliminary data.</text>
</comment>
<keyword evidence="6" id="KW-1185">Reference proteome</keyword>
<dbReference type="Pfam" id="PF16486">
    <property type="entry name" value="ArgoN"/>
    <property type="match status" value="1"/>
</dbReference>
<dbReference type="Gene3D" id="2.170.260.10">
    <property type="entry name" value="paz domain"/>
    <property type="match status" value="1"/>
</dbReference>
<dbReference type="InterPro" id="IPR014811">
    <property type="entry name" value="ArgoL1"/>
</dbReference>
<dbReference type="EMBL" id="JASFZW010000003">
    <property type="protein sequence ID" value="KAK2079047.1"/>
    <property type="molecule type" value="Genomic_DNA"/>
</dbReference>
<protein>
    <submittedName>
        <fullName evidence="5">Uncharacterized protein</fullName>
    </submittedName>
</protein>
<dbReference type="InterPro" id="IPR032472">
    <property type="entry name" value="ArgoL2"/>
</dbReference>
<dbReference type="CDD" id="cd02846">
    <property type="entry name" value="PAZ_argonaute_like"/>
    <property type="match status" value="1"/>
</dbReference>
<dbReference type="AlphaFoldDB" id="A0AAD9IN59"/>